<dbReference type="SMART" id="SM00490">
    <property type="entry name" value="HELICc"/>
    <property type="match status" value="1"/>
</dbReference>
<evidence type="ECO:0000256" key="1">
    <source>
        <dbReference type="ARBA" id="ARBA00022801"/>
    </source>
</evidence>
<dbReference type="InterPro" id="IPR027417">
    <property type="entry name" value="P-loop_NTPase"/>
</dbReference>
<dbReference type="SUPFAM" id="SSF52540">
    <property type="entry name" value="P-loop containing nucleoside triphosphate hydrolases"/>
    <property type="match status" value="2"/>
</dbReference>
<dbReference type="InterPro" id="IPR014001">
    <property type="entry name" value="Helicase_ATP-bd"/>
</dbReference>
<dbReference type="CDD" id="cd18793">
    <property type="entry name" value="SF2_C_SNF"/>
    <property type="match status" value="1"/>
</dbReference>
<dbReference type="EMBL" id="CP046884">
    <property type="protein sequence ID" value="QNQ90026.1"/>
    <property type="molecule type" value="Genomic_DNA"/>
</dbReference>
<reference evidence="2 3" key="1">
    <citation type="submission" date="2019-12" db="EMBL/GenBank/DDBJ databases">
        <title>Corynebacterium sp. nov., isolated from feces of the Anser Albifrons in China.</title>
        <authorList>
            <person name="Liu Q."/>
        </authorList>
    </citation>
    <scope>NUCLEOTIDE SEQUENCE [LARGE SCALE GENOMIC DNA]</scope>
    <source>
        <strain evidence="2 3">4H37-19</strain>
    </source>
</reference>
<dbReference type="RefSeq" id="WP_187975485.1">
    <property type="nucleotide sequence ID" value="NZ_CP046884.1"/>
</dbReference>
<dbReference type="PROSITE" id="PS51192">
    <property type="entry name" value="HELICASE_ATP_BIND_1"/>
    <property type="match status" value="1"/>
</dbReference>
<dbReference type="Proteomes" id="UP000516320">
    <property type="component" value="Chromosome"/>
</dbReference>
<dbReference type="InterPro" id="IPR022138">
    <property type="entry name" value="DUF3670"/>
</dbReference>
<dbReference type="InterPro" id="IPR000330">
    <property type="entry name" value="SNF2_N"/>
</dbReference>
<keyword evidence="2" id="KW-0067">ATP-binding</keyword>
<protein>
    <submittedName>
        <fullName evidence="2">ATP-dependent helicase</fullName>
    </submittedName>
</protein>
<dbReference type="GO" id="GO:0004386">
    <property type="term" value="F:helicase activity"/>
    <property type="evidence" value="ECO:0007669"/>
    <property type="project" value="UniProtKB-KW"/>
</dbReference>
<dbReference type="SMART" id="SM00487">
    <property type="entry name" value="DEXDc"/>
    <property type="match status" value="1"/>
</dbReference>
<dbReference type="CDD" id="cd18012">
    <property type="entry name" value="DEXQc_arch_SWI2_SNF2"/>
    <property type="match status" value="1"/>
</dbReference>
<dbReference type="PANTHER" id="PTHR10799">
    <property type="entry name" value="SNF2/RAD54 HELICASE FAMILY"/>
    <property type="match status" value="1"/>
</dbReference>
<accession>A0A7H0SNA1</accession>
<dbReference type="InterPro" id="IPR001650">
    <property type="entry name" value="Helicase_C-like"/>
</dbReference>
<sequence length="1027" mass="115034">MADYLLHGLWIRGSGLHVWIEKKQGHKIVLPSAVPQRVFPPVVTGILEDRRFRHRLRATLKTPKGKNVELIIPTAAYGGPAAVELLSQLSFLDDASPAATLPQQESIAPDMRWLIRFYRGLEKFVRAGRVVFGLRYEDRQWWPQWQLSSGLDERGWIAAMTSCAPGILKANNSLLSDDLVSTLPHWIAADILDNVLNTPGVKADYKWHDFPRALVKSEPLRRGGAQVLNAINEWRTSITLVDLQLMVIVEEPETEGFSEEQSQPWVIRVKVRSGTDAPRAVNFEKLDRATKERLQSLHRTLVQVSPRLDPEHNGFYDPMNPEHGDWDVALSSEDLVHFILHDAEALQANGFQVLLPKSWSTAKAHATLRTKEPSGDFVKKNQGLGLKELVQYDWRISLGGTVLSDEEMKTLVDSKSGLINLRGKWVLADRNSLTKVSEYVQELDQAAKKRLVAEIEKLRMELQLVPDHNVDERERIASDIEVLQQQLEDGEADTVSVEELRKLALEASSSEPVEFTGSQWHSSLLGGTEQVAPERMELPVTIHAELREYQRRGVDWLYWMSRNQVGAILADDMGLGKTLQFLSLLAVEQKTEEKTGPSLVVAPTSVVGNWGREAARFVPSLQVYVHHGSNRLHDQELLAKIEQSDLVISSYGVVSRDFAPLSEITWDHVVLDEAQQVKNPRTLAAKAVRAIPARHRIALTGTPVENRLAEMRSILDFCNPGVLGSASFFHHYFAKPIERDNDPALTEKLRNLTAPFILRRLKTDPGIVDDLPDKQEQIVTVALSEEQASLYTALVDNVQKLLESTRAEDKMARRGIVLATITKIKQICNHPAHFLGDGSPVLYRGKHRSGKVEELIRLVDSSVAAGEKLLIFTQYRAFGDILQPYLSRHLGENIPFLHGGVSKAQRDAMVDNFQSRNGPSAMLLSLKAGGTGLNLTAASVVIHMDRWWNPAVENQATDRAYRIGQDKNVSVYKMLTAGTMEESIQRVLEGKLHLATAVVNEGEGWITELSPEDFAELMSYRDRDGGK</sequence>
<dbReference type="Gene3D" id="3.40.50.300">
    <property type="entry name" value="P-loop containing nucleotide triphosphate hydrolases"/>
    <property type="match status" value="1"/>
</dbReference>
<dbReference type="InterPro" id="IPR049730">
    <property type="entry name" value="SNF2/RAD54-like_C"/>
</dbReference>
<dbReference type="AlphaFoldDB" id="A0A7H0SNA1"/>
<dbReference type="Gene3D" id="3.40.50.10810">
    <property type="entry name" value="Tandem AAA-ATPase domain"/>
    <property type="match status" value="1"/>
</dbReference>
<organism evidence="2 3">
    <name type="scientific">Corynebacterium poyangense</name>
    <dbReference type="NCBI Taxonomy" id="2684405"/>
    <lineage>
        <taxon>Bacteria</taxon>
        <taxon>Bacillati</taxon>
        <taxon>Actinomycetota</taxon>
        <taxon>Actinomycetes</taxon>
        <taxon>Mycobacteriales</taxon>
        <taxon>Corynebacteriaceae</taxon>
        <taxon>Corynebacterium</taxon>
    </lineage>
</organism>
<proteinExistence type="predicted"/>
<dbReference type="GO" id="GO:0016787">
    <property type="term" value="F:hydrolase activity"/>
    <property type="evidence" value="ECO:0007669"/>
    <property type="project" value="UniProtKB-KW"/>
</dbReference>
<dbReference type="PROSITE" id="PS51194">
    <property type="entry name" value="HELICASE_CTER"/>
    <property type="match status" value="1"/>
</dbReference>
<dbReference type="Pfam" id="PF00271">
    <property type="entry name" value="Helicase_C"/>
    <property type="match status" value="1"/>
</dbReference>
<evidence type="ECO:0000313" key="2">
    <source>
        <dbReference type="EMBL" id="QNQ90026.1"/>
    </source>
</evidence>
<dbReference type="KEGG" id="cpoy:GP475_04740"/>
<evidence type="ECO:0000313" key="3">
    <source>
        <dbReference type="Proteomes" id="UP000516320"/>
    </source>
</evidence>
<keyword evidence="3" id="KW-1185">Reference proteome</keyword>
<gene>
    <name evidence="2" type="ORF">GP475_04740</name>
</gene>
<dbReference type="Pfam" id="PF12419">
    <property type="entry name" value="DUF3670"/>
    <property type="match status" value="1"/>
</dbReference>
<keyword evidence="1" id="KW-0378">Hydrolase</keyword>
<keyword evidence="2" id="KW-0547">Nucleotide-binding</keyword>
<dbReference type="Pfam" id="PF00176">
    <property type="entry name" value="SNF2-rel_dom"/>
    <property type="match status" value="1"/>
</dbReference>
<dbReference type="GO" id="GO:0005524">
    <property type="term" value="F:ATP binding"/>
    <property type="evidence" value="ECO:0007669"/>
    <property type="project" value="InterPro"/>
</dbReference>
<keyword evidence="2" id="KW-0347">Helicase</keyword>
<dbReference type="InterPro" id="IPR038718">
    <property type="entry name" value="SNF2-like_sf"/>
</dbReference>
<name>A0A7H0SNA1_9CORY</name>